<organism evidence="2 3">
    <name type="scientific">Emergomyces africanus</name>
    <dbReference type="NCBI Taxonomy" id="1955775"/>
    <lineage>
        <taxon>Eukaryota</taxon>
        <taxon>Fungi</taxon>
        <taxon>Dikarya</taxon>
        <taxon>Ascomycota</taxon>
        <taxon>Pezizomycotina</taxon>
        <taxon>Eurotiomycetes</taxon>
        <taxon>Eurotiomycetidae</taxon>
        <taxon>Onygenales</taxon>
        <taxon>Ajellomycetaceae</taxon>
        <taxon>Emergomyces</taxon>
    </lineage>
</organism>
<reference evidence="2 3" key="1">
    <citation type="submission" date="2015-07" db="EMBL/GenBank/DDBJ databases">
        <title>Emmonsia species relationships and genome sequence.</title>
        <authorList>
            <person name="Cuomo C.A."/>
            <person name="Schwartz I.S."/>
            <person name="Kenyon C."/>
            <person name="de Hoog G.S."/>
            <person name="Govender N.P."/>
            <person name="Botha A."/>
            <person name="Moreno L."/>
            <person name="de Vries M."/>
            <person name="Munoz J.F."/>
            <person name="Stielow J.B."/>
        </authorList>
    </citation>
    <scope>NUCLEOTIDE SEQUENCE [LARGE SCALE GENOMIC DNA]</scope>
    <source>
        <strain evidence="2 3">CBS 136260</strain>
    </source>
</reference>
<dbReference type="AlphaFoldDB" id="A0A1B7NVI2"/>
<keyword evidence="3" id="KW-1185">Reference proteome</keyword>
<dbReference type="OrthoDB" id="4180887at2759"/>
<evidence type="ECO:0000256" key="1">
    <source>
        <dbReference type="SAM" id="MobiDB-lite"/>
    </source>
</evidence>
<sequence length="703" mass="76671">MEFIHLPKDVSLVPVARNRDQPSEASSLLVVSSTQPCVSSRKMNNPSKPPTWNSMHHNSVTGSVIPIYTTSRASAPPLPTRQTLGFAQWSHGEGNVRSATYSPPVASGCATSLLAARSGLPSSGASYTRFGGQQQTPKPFSTTTGVVGGSLGNHGGGTGPFIAPVTTASMLLPLYPQPHASQDRTGIVGMLGRSVDGKGGSPLFEYRGGVDKVDVEEEEEEEAEDEGENGDDKEGDDDVLSAAAAAAIELPQRPKFGNLDVDDIDLNVVIFYFGVLSVVTGLRPNFSYERTAEGNWRAYLTYWDMTLSSDGVFEDKFVAKAETCRAALEGLKERYSGWILPEIPGVQVELGSWIWTALLQEYCEQNKLPRPTYTKYLHEDGFRYGVDVGGTCYFGADKFYKSVTEAIHASAHAALYGLLLTGHEVMSLFRGVGFAGGLLTNSINNEAATARLNKSSIQSQERPLRCYCWGFPAPLTFSGTNFTKQITEAMRKRQVGRKRVLSGDPGVSPGISNVPNEPRALLLKPGLAKKGCKRSRKAQKQAKRGNANLFPIPAKNRRLPAVEEAPSSKMKGQKISSRDLELMTKQYWNPEPPEYQIDPLQELEGGIASLFSAAARFPNDPFLARAGNIGRSKFVDSMQMAKEKCAARVVDYLIQMVKEDEEWEDPEEDPEENVRRWEGMACIAAAAAADNTTTTTTTSTYHW</sequence>
<comment type="caution">
    <text evidence="2">The sequence shown here is derived from an EMBL/GenBank/DDBJ whole genome shotgun (WGS) entry which is preliminary data.</text>
</comment>
<protein>
    <submittedName>
        <fullName evidence="2">Uncharacterized protein</fullName>
    </submittedName>
</protein>
<feature type="region of interest" description="Disordered" evidence="1">
    <location>
        <begin position="210"/>
        <end position="236"/>
    </location>
</feature>
<dbReference type="Proteomes" id="UP000091918">
    <property type="component" value="Unassembled WGS sequence"/>
</dbReference>
<accession>A0A1B7NVI2</accession>
<name>A0A1B7NVI2_9EURO</name>
<dbReference type="EMBL" id="LGUA01000620">
    <property type="protein sequence ID" value="OAX80776.1"/>
    <property type="molecule type" value="Genomic_DNA"/>
</dbReference>
<dbReference type="Gene3D" id="3.30.160.20">
    <property type="match status" value="1"/>
</dbReference>
<proteinExistence type="predicted"/>
<gene>
    <name evidence="2" type="ORF">ACJ72_04884</name>
</gene>
<evidence type="ECO:0000313" key="2">
    <source>
        <dbReference type="EMBL" id="OAX80776.1"/>
    </source>
</evidence>
<evidence type="ECO:0000313" key="3">
    <source>
        <dbReference type="Proteomes" id="UP000091918"/>
    </source>
</evidence>
<feature type="compositionally biased region" description="Acidic residues" evidence="1">
    <location>
        <begin position="214"/>
        <end position="236"/>
    </location>
</feature>
<dbReference type="SUPFAM" id="SSF54768">
    <property type="entry name" value="dsRNA-binding domain-like"/>
    <property type="match status" value="1"/>
</dbReference>
<feature type="region of interest" description="Disordered" evidence="1">
    <location>
        <begin position="495"/>
        <end position="515"/>
    </location>
</feature>
<dbReference type="CDD" id="cd00048">
    <property type="entry name" value="DSRM_SF"/>
    <property type="match status" value="1"/>
</dbReference>